<dbReference type="OrthoDB" id="9429500at2"/>
<feature type="region of interest" description="Disordered" evidence="1">
    <location>
        <begin position="197"/>
        <end position="219"/>
    </location>
</feature>
<reference evidence="3 4" key="1">
    <citation type="journal article" date="2010" name="Stand. Genomic Sci.">
        <title>Complete genome sequence of Haliangium ochraceum type strain (SMP-2).</title>
        <authorList>
            <consortium name="US DOE Joint Genome Institute (JGI-PGF)"/>
            <person name="Ivanova N."/>
            <person name="Daum C."/>
            <person name="Lang E."/>
            <person name="Abt B."/>
            <person name="Kopitz M."/>
            <person name="Saunders E."/>
            <person name="Lapidus A."/>
            <person name="Lucas S."/>
            <person name="Glavina Del Rio T."/>
            <person name="Nolan M."/>
            <person name="Tice H."/>
            <person name="Copeland A."/>
            <person name="Cheng J.F."/>
            <person name="Chen F."/>
            <person name="Bruce D."/>
            <person name="Goodwin L."/>
            <person name="Pitluck S."/>
            <person name="Mavromatis K."/>
            <person name="Pati A."/>
            <person name="Mikhailova N."/>
            <person name="Chen A."/>
            <person name="Palaniappan K."/>
            <person name="Land M."/>
            <person name="Hauser L."/>
            <person name="Chang Y.J."/>
            <person name="Jeffries C.D."/>
            <person name="Detter J.C."/>
            <person name="Brettin T."/>
            <person name="Rohde M."/>
            <person name="Goker M."/>
            <person name="Bristow J."/>
            <person name="Markowitz V."/>
            <person name="Eisen J.A."/>
            <person name="Hugenholtz P."/>
            <person name="Kyrpides N.C."/>
            <person name="Klenk H.P."/>
        </authorList>
    </citation>
    <scope>NUCLEOTIDE SEQUENCE [LARGE SCALE GENOMIC DNA]</scope>
    <source>
        <strain evidence="4">DSM 14365 / CIP 107738 / JCM 11303 / AJ 13395 / SMP-2</strain>
    </source>
</reference>
<feature type="compositionally biased region" description="Polar residues" evidence="1">
    <location>
        <begin position="71"/>
        <end position="81"/>
    </location>
</feature>
<dbReference type="STRING" id="502025.Hoch_4265"/>
<dbReference type="Proteomes" id="UP000001880">
    <property type="component" value="Chromosome"/>
</dbReference>
<dbReference type="Gene3D" id="2.60.40.2970">
    <property type="match status" value="1"/>
</dbReference>
<evidence type="ECO:0008006" key="5">
    <source>
        <dbReference type="Google" id="ProtNLM"/>
    </source>
</evidence>
<accession>D0LM56</accession>
<gene>
    <name evidence="3" type="ordered locus">Hoch_4265</name>
</gene>
<feature type="chain" id="PRO_5003011489" description="Lipoprotein" evidence="2">
    <location>
        <begin position="33"/>
        <end position="219"/>
    </location>
</feature>
<protein>
    <recommendedName>
        <fullName evidence="5">Lipoprotein</fullName>
    </recommendedName>
</protein>
<keyword evidence="4" id="KW-1185">Reference proteome</keyword>
<dbReference type="EMBL" id="CP001804">
    <property type="protein sequence ID" value="ACY16762.1"/>
    <property type="molecule type" value="Genomic_DNA"/>
</dbReference>
<organism evidence="3 4">
    <name type="scientific">Haliangium ochraceum (strain DSM 14365 / JCM 11303 / SMP-2)</name>
    <dbReference type="NCBI Taxonomy" id="502025"/>
    <lineage>
        <taxon>Bacteria</taxon>
        <taxon>Pseudomonadati</taxon>
        <taxon>Myxococcota</taxon>
        <taxon>Polyangia</taxon>
        <taxon>Haliangiales</taxon>
        <taxon>Kofleriaceae</taxon>
        <taxon>Haliangium</taxon>
    </lineage>
</organism>
<dbReference type="RefSeq" id="WP_012829360.1">
    <property type="nucleotide sequence ID" value="NC_013440.1"/>
</dbReference>
<evidence type="ECO:0000313" key="4">
    <source>
        <dbReference type="Proteomes" id="UP000001880"/>
    </source>
</evidence>
<dbReference type="HOGENOM" id="CLU_1259974_0_0_7"/>
<keyword evidence="2" id="KW-0732">Signal</keyword>
<feature type="region of interest" description="Disordered" evidence="1">
    <location>
        <begin position="37"/>
        <end position="83"/>
    </location>
</feature>
<sequence length="219" mass="22503">MSAHNPPTGRWRRAAALALSLASALVSISVLGACVNSSGARAPQGDSEPAEAPASSPSAAAAVTPQPSPDTPSQAQPSTPQEAPMLSLSLAPAGGASATELQATLENTGSESVRANTRLGVSRPQRGGELFLQVVADDGQELPFTARVNIGQAGAEHVEELAPGQSVSKRFDLAQYFQLRDRSGTLKVTATYANQHAPEGADDAWQGEVSSEPLTITLP</sequence>
<proteinExistence type="predicted"/>
<dbReference type="AlphaFoldDB" id="D0LM56"/>
<evidence type="ECO:0000256" key="1">
    <source>
        <dbReference type="SAM" id="MobiDB-lite"/>
    </source>
</evidence>
<feature type="signal peptide" evidence="2">
    <location>
        <begin position="1"/>
        <end position="32"/>
    </location>
</feature>
<evidence type="ECO:0000313" key="3">
    <source>
        <dbReference type="EMBL" id="ACY16762.1"/>
    </source>
</evidence>
<feature type="compositionally biased region" description="Low complexity" evidence="1">
    <location>
        <begin position="50"/>
        <end position="65"/>
    </location>
</feature>
<name>D0LM56_HALO1</name>
<feature type="compositionally biased region" description="Polar residues" evidence="1">
    <location>
        <begin position="208"/>
        <end position="219"/>
    </location>
</feature>
<dbReference type="KEGG" id="hoh:Hoch_4265"/>
<evidence type="ECO:0000256" key="2">
    <source>
        <dbReference type="SAM" id="SignalP"/>
    </source>
</evidence>